<feature type="signal peptide" evidence="1">
    <location>
        <begin position="1"/>
        <end position="17"/>
    </location>
</feature>
<sequence>MRLLLTTLLLALPVASAASPTGTFTVQGHAAGTFGHLAMPERVPAGGAAWSPDGREVYTLDTTGELRRWQATTGASLGRQALAAPKEIGDAPTLSLRGMTGEFLNLEARGWRQTRAVRLGYTFSPRSEKTFRSDPCPTSSLSLQVCTQGAQVRARVEGQEIVRIEAGQTTRFPLPRGVKPVALALSDNGERLALLTITPKDTYGLHGTASLFLREAEAWRPVALGPLLLEGTSPSLTWVGNASAGYGLLMAVNAHDRQTGALRGGQFLGLYREDGSRVWDLSPQVGLRGAWPSPDGGAFVTLRQGSVPEVRRLADGGFLRGLGEAVTNAVPLRGQRALVALERGGGLGRVALLEGQDLRTVVALNVDALAVWREDRFASAQDNLVRLHDFRGRVLRQWNAAGNVGQLAFSPDGAVVSAQVWNPQNGQGQVQAWTAGGQPLKVPTGTLFPVSRVVLAEANDKNGPDHGYRERLLASSLAGKPLWKTEWRRGGFGLRLSGHGRWAALSSQAPDAQRDPVDMEFWRLNTATGQPGPVLRLKPTTTDPNSGWGLAALSTDGRLALLREGSGDGCGWALYGYALADLQTGKRLPTLKGLAGGFNRQGGCGLDLPYPIAAFAPDGRLMVRDGNTLTWWRR</sequence>
<accession>A0ABT7JHE4</accession>
<dbReference type="EMBL" id="JASNGB010000083">
    <property type="protein sequence ID" value="MDL2344469.1"/>
    <property type="molecule type" value="Genomic_DNA"/>
</dbReference>
<protein>
    <recommendedName>
        <fullName evidence="4">WD40 repeat domain-containing protein</fullName>
    </recommendedName>
</protein>
<organism evidence="2 3">
    <name type="scientific">Deinococcus rhizophilus</name>
    <dbReference type="NCBI Taxonomy" id="3049544"/>
    <lineage>
        <taxon>Bacteria</taxon>
        <taxon>Thermotogati</taxon>
        <taxon>Deinococcota</taxon>
        <taxon>Deinococci</taxon>
        <taxon>Deinococcales</taxon>
        <taxon>Deinococcaceae</taxon>
        <taxon>Deinococcus</taxon>
    </lineage>
</organism>
<proteinExistence type="predicted"/>
<dbReference type="RefSeq" id="WP_285523456.1">
    <property type="nucleotide sequence ID" value="NZ_JASNGB010000083.1"/>
</dbReference>
<evidence type="ECO:0000256" key="1">
    <source>
        <dbReference type="SAM" id="SignalP"/>
    </source>
</evidence>
<dbReference type="SUPFAM" id="SSF82171">
    <property type="entry name" value="DPP6 N-terminal domain-like"/>
    <property type="match status" value="2"/>
</dbReference>
<comment type="caution">
    <text evidence="2">The sequence shown here is derived from an EMBL/GenBank/DDBJ whole genome shotgun (WGS) entry which is preliminary data.</text>
</comment>
<keyword evidence="1" id="KW-0732">Signal</keyword>
<gene>
    <name evidence="2" type="ORF">QOL99_09915</name>
</gene>
<name>A0ABT7JHE4_9DEIO</name>
<keyword evidence="3" id="KW-1185">Reference proteome</keyword>
<feature type="chain" id="PRO_5047099141" description="WD40 repeat domain-containing protein" evidence="1">
    <location>
        <begin position="18"/>
        <end position="634"/>
    </location>
</feature>
<reference evidence="2 3" key="1">
    <citation type="submission" date="2023-05" db="EMBL/GenBank/DDBJ databases">
        <authorList>
            <person name="Gao F."/>
        </authorList>
    </citation>
    <scope>NUCLEOTIDE SEQUENCE [LARGE SCALE GENOMIC DNA]</scope>
    <source>
        <strain evidence="2 3">MIMF12</strain>
    </source>
</reference>
<evidence type="ECO:0000313" key="3">
    <source>
        <dbReference type="Proteomes" id="UP001302059"/>
    </source>
</evidence>
<evidence type="ECO:0008006" key="4">
    <source>
        <dbReference type="Google" id="ProtNLM"/>
    </source>
</evidence>
<evidence type="ECO:0000313" key="2">
    <source>
        <dbReference type="EMBL" id="MDL2344469.1"/>
    </source>
</evidence>
<dbReference type="Proteomes" id="UP001302059">
    <property type="component" value="Unassembled WGS sequence"/>
</dbReference>